<feature type="transmembrane region" description="Helical" evidence="5">
    <location>
        <begin position="50"/>
        <end position="69"/>
    </location>
</feature>
<dbReference type="GO" id="GO:0061513">
    <property type="term" value="F:glucose 6-phosphate:phosphate antiporter activity"/>
    <property type="evidence" value="ECO:0007669"/>
    <property type="project" value="TreeGrafter"/>
</dbReference>
<evidence type="ECO:0000256" key="4">
    <source>
        <dbReference type="ARBA" id="ARBA00023136"/>
    </source>
</evidence>
<dbReference type="Proteomes" id="UP000054877">
    <property type="component" value="Unassembled WGS sequence"/>
</dbReference>
<evidence type="ECO:0000256" key="1">
    <source>
        <dbReference type="ARBA" id="ARBA00004127"/>
    </source>
</evidence>
<dbReference type="SUPFAM" id="SSF103473">
    <property type="entry name" value="MFS general substrate transporter"/>
    <property type="match status" value="1"/>
</dbReference>
<evidence type="ECO:0000313" key="8">
    <source>
        <dbReference type="Proteomes" id="UP000054877"/>
    </source>
</evidence>
<proteinExistence type="predicted"/>
<keyword evidence="2 5" id="KW-0812">Transmembrane</keyword>
<dbReference type="PANTHER" id="PTHR43826:SF3">
    <property type="entry name" value="GLUCOSE-6-PHOSPHATE EXCHANGER SLC37A4"/>
    <property type="match status" value="1"/>
</dbReference>
<dbReference type="PATRIC" id="fig|452.5.peg.2856"/>
<accession>A0A0W0YZD5</accession>
<protein>
    <submittedName>
        <fullName evidence="7">Major facilitator family transporter transporter</fullName>
    </submittedName>
</protein>
<dbReference type="PANTHER" id="PTHR43826">
    <property type="entry name" value="GLUCOSE-6-PHOSPHATE EXCHANGER SLC37A4"/>
    <property type="match status" value="1"/>
</dbReference>
<dbReference type="PROSITE" id="PS50850">
    <property type="entry name" value="MFS"/>
    <property type="match status" value="1"/>
</dbReference>
<comment type="subcellular location">
    <subcellularLocation>
        <location evidence="1">Endomembrane system</location>
        <topology evidence="1">Multi-pass membrane protein</topology>
    </subcellularLocation>
</comment>
<evidence type="ECO:0000259" key="6">
    <source>
        <dbReference type="PROSITE" id="PS50850"/>
    </source>
</evidence>
<dbReference type="InterPro" id="IPR011701">
    <property type="entry name" value="MFS"/>
</dbReference>
<comment type="caution">
    <text evidence="7">The sequence shown here is derived from an EMBL/GenBank/DDBJ whole genome shotgun (WGS) entry which is preliminary data.</text>
</comment>
<feature type="transmembrane region" description="Helical" evidence="5">
    <location>
        <begin position="383"/>
        <end position="404"/>
    </location>
</feature>
<dbReference type="InterPro" id="IPR036259">
    <property type="entry name" value="MFS_trans_sf"/>
</dbReference>
<dbReference type="Pfam" id="PF07690">
    <property type="entry name" value="MFS_1"/>
    <property type="match status" value="1"/>
</dbReference>
<keyword evidence="3 5" id="KW-1133">Transmembrane helix</keyword>
<dbReference type="AlphaFoldDB" id="A0A0W0YZD5"/>
<feature type="transmembrane region" description="Helical" evidence="5">
    <location>
        <begin position="105"/>
        <end position="127"/>
    </location>
</feature>
<feature type="transmembrane region" description="Helical" evidence="5">
    <location>
        <begin position="345"/>
        <end position="368"/>
    </location>
</feature>
<dbReference type="EMBL" id="LNYX01000031">
    <property type="protein sequence ID" value="KTD61955.1"/>
    <property type="molecule type" value="Genomic_DNA"/>
</dbReference>
<keyword evidence="4 5" id="KW-0472">Membrane</keyword>
<feature type="transmembrane region" description="Helical" evidence="5">
    <location>
        <begin position="219"/>
        <end position="236"/>
    </location>
</feature>
<dbReference type="STRING" id="452.Lspi_2585"/>
<feature type="transmembrane region" description="Helical" evidence="5">
    <location>
        <begin position="139"/>
        <end position="161"/>
    </location>
</feature>
<dbReference type="InterPro" id="IPR020846">
    <property type="entry name" value="MFS_dom"/>
</dbReference>
<dbReference type="GO" id="GO:0012505">
    <property type="term" value="C:endomembrane system"/>
    <property type="evidence" value="ECO:0007669"/>
    <property type="project" value="UniProtKB-SubCell"/>
</dbReference>
<evidence type="ECO:0000256" key="3">
    <source>
        <dbReference type="ARBA" id="ARBA00022989"/>
    </source>
</evidence>
<dbReference type="GO" id="GO:0016020">
    <property type="term" value="C:membrane"/>
    <property type="evidence" value="ECO:0007669"/>
    <property type="project" value="UniProtKB-ARBA"/>
</dbReference>
<evidence type="ECO:0000256" key="2">
    <source>
        <dbReference type="ARBA" id="ARBA00022692"/>
    </source>
</evidence>
<feature type="transmembrane region" description="Helical" evidence="5">
    <location>
        <begin position="286"/>
        <end position="304"/>
    </location>
</feature>
<name>A0A0W0YZD5_LEGSP</name>
<dbReference type="InterPro" id="IPR051337">
    <property type="entry name" value="OPA_Antiporter"/>
</dbReference>
<keyword evidence="8" id="KW-1185">Reference proteome</keyword>
<evidence type="ECO:0000313" key="7">
    <source>
        <dbReference type="EMBL" id="KTD61955.1"/>
    </source>
</evidence>
<feature type="transmembrane region" description="Helical" evidence="5">
    <location>
        <begin position="167"/>
        <end position="190"/>
    </location>
</feature>
<reference evidence="7 8" key="1">
    <citation type="submission" date="2015-11" db="EMBL/GenBank/DDBJ databases">
        <title>Genomic analysis of 38 Legionella species identifies large and diverse effector repertoires.</title>
        <authorList>
            <person name="Burstein D."/>
            <person name="Amaro F."/>
            <person name="Zusman T."/>
            <person name="Lifshitz Z."/>
            <person name="Cohen O."/>
            <person name="Gilbert J.A."/>
            <person name="Pupko T."/>
            <person name="Shuman H.A."/>
            <person name="Segal G."/>
        </authorList>
    </citation>
    <scope>NUCLEOTIDE SEQUENCE [LARGE SCALE GENOMIC DNA]</scope>
    <source>
        <strain evidence="7 8">Mt.St.Helens-9</strain>
    </source>
</reference>
<feature type="transmembrane region" description="Helical" evidence="5">
    <location>
        <begin position="12"/>
        <end position="38"/>
    </location>
</feature>
<feature type="transmembrane region" description="Helical" evidence="5">
    <location>
        <begin position="81"/>
        <end position="99"/>
    </location>
</feature>
<feature type="transmembrane region" description="Helical" evidence="5">
    <location>
        <begin position="256"/>
        <end position="277"/>
    </location>
</feature>
<feature type="domain" description="Major facilitator superfamily (MFS) profile" evidence="6">
    <location>
        <begin position="15"/>
        <end position="407"/>
    </location>
</feature>
<evidence type="ECO:0000256" key="5">
    <source>
        <dbReference type="SAM" id="Phobius"/>
    </source>
</evidence>
<gene>
    <name evidence="7" type="ORF">Lspi_2585</name>
</gene>
<dbReference type="GO" id="GO:0035435">
    <property type="term" value="P:phosphate ion transmembrane transport"/>
    <property type="evidence" value="ECO:0007669"/>
    <property type="project" value="TreeGrafter"/>
</dbReference>
<organism evidence="7 8">
    <name type="scientific">Legionella spiritensis</name>
    <dbReference type="NCBI Taxonomy" id="452"/>
    <lineage>
        <taxon>Bacteria</taxon>
        <taxon>Pseudomonadati</taxon>
        <taxon>Pseudomonadota</taxon>
        <taxon>Gammaproteobacteria</taxon>
        <taxon>Legionellales</taxon>
        <taxon>Legionellaceae</taxon>
        <taxon>Legionella</taxon>
    </lineage>
</organism>
<sequence>MVQKSYGYNPAGSLLIWGIGDIYFILAVMISVLFAVLSPDIKTQLHLSNVQLGLLGSVFFLCYGIAQVFTGRFFDVFGSRWTLGVSALLAASGLALMGISNSFLLAMISKALAGMGLSTSYIGAIYLADKWFPNERFAFFSGVTQMSANLLTAVLVIILALKNSFMNFRYLMFILAFIILLVAILMTLVVRDPSSKNPARQETIDFLSALRRLLKIKQYILGLCYFTAGFGVLLALSDLWNIPAQIAYRHSSETSAMLNAMFPLGAGTGALVSGWLADWMKRPTKIARFFITGMIVLTGLLIYGPDFSTATAFILLFVQGFFFGGAVLGFPIVSQYVPAALKGMAFGFMAMCAYLLSAALQLVIGWILSDVQLPLRAATINDFQVALSPLFIVLVAGWVISMGLRDK</sequence>
<dbReference type="Gene3D" id="1.20.1250.20">
    <property type="entry name" value="MFS general substrate transporter like domains"/>
    <property type="match status" value="2"/>
</dbReference>
<feature type="transmembrane region" description="Helical" evidence="5">
    <location>
        <begin position="310"/>
        <end position="333"/>
    </location>
</feature>